<organism evidence="1 2">
    <name type="scientific">Vigna mungo</name>
    <name type="common">Black gram</name>
    <name type="synonym">Phaseolus mungo</name>
    <dbReference type="NCBI Taxonomy" id="3915"/>
    <lineage>
        <taxon>Eukaryota</taxon>
        <taxon>Viridiplantae</taxon>
        <taxon>Streptophyta</taxon>
        <taxon>Embryophyta</taxon>
        <taxon>Tracheophyta</taxon>
        <taxon>Spermatophyta</taxon>
        <taxon>Magnoliopsida</taxon>
        <taxon>eudicotyledons</taxon>
        <taxon>Gunneridae</taxon>
        <taxon>Pentapetalae</taxon>
        <taxon>rosids</taxon>
        <taxon>fabids</taxon>
        <taxon>Fabales</taxon>
        <taxon>Fabaceae</taxon>
        <taxon>Papilionoideae</taxon>
        <taxon>50 kb inversion clade</taxon>
        <taxon>NPAAA clade</taxon>
        <taxon>indigoferoid/millettioid clade</taxon>
        <taxon>Phaseoleae</taxon>
        <taxon>Vigna</taxon>
    </lineage>
</organism>
<reference evidence="1 2" key="1">
    <citation type="journal article" date="2023" name="Life. Sci Alliance">
        <title>Evolutionary insights into 3D genome organization and epigenetic landscape of Vigna mungo.</title>
        <authorList>
            <person name="Junaid A."/>
            <person name="Singh B."/>
            <person name="Bhatia S."/>
        </authorList>
    </citation>
    <scope>NUCLEOTIDE SEQUENCE [LARGE SCALE GENOMIC DNA]</scope>
    <source>
        <strain evidence="1">Urdbean</strain>
    </source>
</reference>
<evidence type="ECO:0000313" key="2">
    <source>
        <dbReference type="Proteomes" id="UP001374535"/>
    </source>
</evidence>
<dbReference type="Proteomes" id="UP001374535">
    <property type="component" value="Chromosome 5"/>
</dbReference>
<dbReference type="AlphaFoldDB" id="A0AAQ3NGL9"/>
<proteinExistence type="predicted"/>
<sequence>MIIIIIRNVHKGCSILLTKCVATLNLLFDFVIPQGHTSVTRVVLSKLLSLHHCLAHHRRRYHWHALEHFSANLAQQRAILVPLLILKEVPAVGARTPKGCSCRDWMLAVVDGTAFRAGQHVPGLLHTCEGFV</sequence>
<name>A0AAQ3NGL9_VIGMU</name>
<dbReference type="EMBL" id="CP144696">
    <property type="protein sequence ID" value="WVZ09350.1"/>
    <property type="molecule type" value="Genomic_DNA"/>
</dbReference>
<protein>
    <submittedName>
        <fullName evidence="1">Uncharacterized protein</fullName>
    </submittedName>
</protein>
<keyword evidence="2" id="KW-1185">Reference proteome</keyword>
<evidence type="ECO:0000313" key="1">
    <source>
        <dbReference type="EMBL" id="WVZ09350.1"/>
    </source>
</evidence>
<accession>A0AAQ3NGL9</accession>
<gene>
    <name evidence="1" type="ORF">V8G54_013880</name>
</gene>